<dbReference type="Proteomes" id="UP001498398">
    <property type="component" value="Unassembled WGS sequence"/>
</dbReference>
<keyword evidence="2" id="KW-1185">Reference proteome</keyword>
<evidence type="ECO:0000313" key="1">
    <source>
        <dbReference type="EMBL" id="KAK7444750.1"/>
    </source>
</evidence>
<name>A0ABR1IYF7_9AGAR</name>
<dbReference type="EMBL" id="JBANRG010000049">
    <property type="protein sequence ID" value="KAK7444750.1"/>
    <property type="molecule type" value="Genomic_DNA"/>
</dbReference>
<organism evidence="1 2">
    <name type="scientific">Marasmiellus scandens</name>
    <dbReference type="NCBI Taxonomy" id="2682957"/>
    <lineage>
        <taxon>Eukaryota</taxon>
        <taxon>Fungi</taxon>
        <taxon>Dikarya</taxon>
        <taxon>Basidiomycota</taxon>
        <taxon>Agaricomycotina</taxon>
        <taxon>Agaricomycetes</taxon>
        <taxon>Agaricomycetidae</taxon>
        <taxon>Agaricales</taxon>
        <taxon>Marasmiineae</taxon>
        <taxon>Omphalotaceae</taxon>
        <taxon>Marasmiellus</taxon>
    </lineage>
</organism>
<evidence type="ECO:0000313" key="2">
    <source>
        <dbReference type="Proteomes" id="UP001498398"/>
    </source>
</evidence>
<reference evidence="1 2" key="1">
    <citation type="submission" date="2024-01" db="EMBL/GenBank/DDBJ databases">
        <title>A draft genome for the cacao thread blight pathogen Marasmiellus scandens.</title>
        <authorList>
            <person name="Baruah I.K."/>
            <person name="Leung J."/>
            <person name="Bukari Y."/>
            <person name="Amoako-Attah I."/>
            <person name="Meinhardt L.W."/>
            <person name="Bailey B.A."/>
            <person name="Cohen S.P."/>
        </authorList>
    </citation>
    <scope>NUCLEOTIDE SEQUENCE [LARGE SCALE GENOMIC DNA]</scope>
    <source>
        <strain evidence="1 2">GH-19</strain>
    </source>
</reference>
<sequence>MLSLNLLTRLDNNLIYTASQCDAETNSLLEMNGIRAYKTSRQSQGFFLSSLLAPALSMKLAKFFLALSVATIGVFAVEPCVDPEDITLPLSRVPAPGAVWVVGERENVTWFGCSSLPRGRITLGDQDGASFNKLVLVPDFDMFEHPDMAEVTVPDVPDGGDYFIAIWGDEGDANFNARFSIVHSSETLDSA</sequence>
<comment type="caution">
    <text evidence="1">The sequence shown here is derived from an EMBL/GenBank/DDBJ whole genome shotgun (WGS) entry which is preliminary data.</text>
</comment>
<proteinExistence type="predicted"/>
<gene>
    <name evidence="1" type="ORF">VKT23_015067</name>
</gene>
<protein>
    <submittedName>
        <fullName evidence="1">Uncharacterized protein</fullName>
    </submittedName>
</protein>
<accession>A0ABR1IYF7</accession>